<keyword evidence="3" id="KW-1185">Reference proteome</keyword>
<dbReference type="EMBL" id="ML976996">
    <property type="protein sequence ID" value="KAF1954910.1"/>
    <property type="molecule type" value="Genomic_DNA"/>
</dbReference>
<evidence type="ECO:0000313" key="2">
    <source>
        <dbReference type="EMBL" id="KAF1954910.1"/>
    </source>
</evidence>
<organism evidence="2 3">
    <name type="scientific">Byssothecium circinans</name>
    <dbReference type="NCBI Taxonomy" id="147558"/>
    <lineage>
        <taxon>Eukaryota</taxon>
        <taxon>Fungi</taxon>
        <taxon>Dikarya</taxon>
        <taxon>Ascomycota</taxon>
        <taxon>Pezizomycotina</taxon>
        <taxon>Dothideomycetes</taxon>
        <taxon>Pleosporomycetidae</taxon>
        <taxon>Pleosporales</taxon>
        <taxon>Massarineae</taxon>
        <taxon>Massarinaceae</taxon>
        <taxon>Byssothecium</taxon>
    </lineage>
</organism>
<dbReference type="Proteomes" id="UP000800035">
    <property type="component" value="Unassembled WGS sequence"/>
</dbReference>
<reference evidence="2" key="1">
    <citation type="journal article" date="2020" name="Stud. Mycol.">
        <title>101 Dothideomycetes genomes: a test case for predicting lifestyles and emergence of pathogens.</title>
        <authorList>
            <person name="Haridas S."/>
            <person name="Albert R."/>
            <person name="Binder M."/>
            <person name="Bloem J."/>
            <person name="Labutti K."/>
            <person name="Salamov A."/>
            <person name="Andreopoulos B."/>
            <person name="Baker S."/>
            <person name="Barry K."/>
            <person name="Bills G."/>
            <person name="Bluhm B."/>
            <person name="Cannon C."/>
            <person name="Castanera R."/>
            <person name="Culley D."/>
            <person name="Daum C."/>
            <person name="Ezra D."/>
            <person name="Gonzalez J."/>
            <person name="Henrissat B."/>
            <person name="Kuo A."/>
            <person name="Liang C."/>
            <person name="Lipzen A."/>
            <person name="Lutzoni F."/>
            <person name="Magnuson J."/>
            <person name="Mondo S."/>
            <person name="Nolan M."/>
            <person name="Ohm R."/>
            <person name="Pangilinan J."/>
            <person name="Park H.-J."/>
            <person name="Ramirez L."/>
            <person name="Alfaro M."/>
            <person name="Sun H."/>
            <person name="Tritt A."/>
            <person name="Yoshinaga Y."/>
            <person name="Zwiers L.-H."/>
            <person name="Turgeon B."/>
            <person name="Goodwin S."/>
            <person name="Spatafora J."/>
            <person name="Crous P."/>
            <person name="Grigoriev I."/>
        </authorList>
    </citation>
    <scope>NUCLEOTIDE SEQUENCE</scope>
    <source>
        <strain evidence="2">CBS 675.92</strain>
    </source>
</reference>
<feature type="compositionally biased region" description="Polar residues" evidence="1">
    <location>
        <begin position="34"/>
        <end position="49"/>
    </location>
</feature>
<gene>
    <name evidence="2" type="ORF">CC80DRAFT_549632</name>
</gene>
<name>A0A6A5TSE7_9PLEO</name>
<sequence>MNKCKGDTTPITHVVPNYASPQNLHAPPSYRPNHLNSPQLRQKSGQVHQHNPPHDIPAPTVERGPVEPNPAGYTLPGKVAGVAKVLGPDWKEYLQIIVEYVSGEIDGAEVKIREGFLF</sequence>
<evidence type="ECO:0000256" key="1">
    <source>
        <dbReference type="SAM" id="MobiDB-lite"/>
    </source>
</evidence>
<protein>
    <submittedName>
        <fullName evidence="2">Uncharacterized protein</fullName>
    </submittedName>
</protein>
<proteinExistence type="predicted"/>
<feature type="region of interest" description="Disordered" evidence="1">
    <location>
        <begin position="1"/>
        <end position="73"/>
    </location>
</feature>
<evidence type="ECO:0000313" key="3">
    <source>
        <dbReference type="Proteomes" id="UP000800035"/>
    </source>
</evidence>
<dbReference type="AlphaFoldDB" id="A0A6A5TSE7"/>
<accession>A0A6A5TSE7</accession>